<feature type="region of interest" description="Disordered" evidence="1">
    <location>
        <begin position="70"/>
        <end position="102"/>
    </location>
</feature>
<accession>A0AAV9QK23</accession>
<protein>
    <submittedName>
        <fullName evidence="2">Uncharacterized protein</fullName>
    </submittedName>
</protein>
<reference evidence="2 3" key="1">
    <citation type="submission" date="2023-06" db="EMBL/GenBank/DDBJ databases">
        <title>Black Yeasts Isolated from many extreme environments.</title>
        <authorList>
            <person name="Coleine C."/>
            <person name="Stajich J.E."/>
            <person name="Selbmann L."/>
        </authorList>
    </citation>
    <scope>NUCLEOTIDE SEQUENCE [LARGE SCALE GENOMIC DNA]</scope>
    <source>
        <strain evidence="2 3">CCFEE 5887</strain>
    </source>
</reference>
<evidence type="ECO:0000256" key="1">
    <source>
        <dbReference type="SAM" id="MobiDB-lite"/>
    </source>
</evidence>
<sequence length="243" mass="27789">MPTSMIKKARRLTAADKRYRAILIKKLTGQVYDENRPTLSVGDADEELEIFRAGFGEEAYEEVCRMAGRRPDGTFIDDSDNGKSESAVSSDDEPATPPPNLDALKVRAQQPQTTTKEREEILDALRALQPRTTKERVEILNTILQIRKADPRHYTRHEQQRLTDVTAFVNFFSGWKTTQEDIDKYCGFQTRTSRDVRNNPHRQAPGFERRGGRPRLSQEELTRIDNKLETVARENENAKGSPL</sequence>
<evidence type="ECO:0000313" key="3">
    <source>
        <dbReference type="Proteomes" id="UP001345827"/>
    </source>
</evidence>
<dbReference type="Proteomes" id="UP001345827">
    <property type="component" value="Unassembled WGS sequence"/>
</dbReference>
<comment type="caution">
    <text evidence="2">The sequence shown here is derived from an EMBL/GenBank/DDBJ whole genome shotgun (WGS) entry which is preliminary data.</text>
</comment>
<dbReference type="AlphaFoldDB" id="A0AAV9QK23"/>
<gene>
    <name evidence="2" type="ORF">LTR25_001251</name>
</gene>
<evidence type="ECO:0000313" key="2">
    <source>
        <dbReference type="EMBL" id="KAK5543637.1"/>
    </source>
</evidence>
<name>A0AAV9QK23_9PEZI</name>
<feature type="region of interest" description="Disordered" evidence="1">
    <location>
        <begin position="195"/>
        <end position="217"/>
    </location>
</feature>
<organism evidence="2 3">
    <name type="scientific">Vermiconidia calcicola</name>
    <dbReference type="NCBI Taxonomy" id="1690605"/>
    <lineage>
        <taxon>Eukaryota</taxon>
        <taxon>Fungi</taxon>
        <taxon>Dikarya</taxon>
        <taxon>Ascomycota</taxon>
        <taxon>Pezizomycotina</taxon>
        <taxon>Dothideomycetes</taxon>
        <taxon>Dothideomycetidae</taxon>
        <taxon>Mycosphaerellales</taxon>
        <taxon>Extremaceae</taxon>
        <taxon>Vermiconidia</taxon>
    </lineage>
</organism>
<feature type="compositionally biased region" description="Basic and acidic residues" evidence="1">
    <location>
        <begin position="207"/>
        <end position="217"/>
    </location>
</feature>
<proteinExistence type="predicted"/>
<keyword evidence="3" id="KW-1185">Reference proteome</keyword>
<dbReference type="EMBL" id="JAXLQG010000002">
    <property type="protein sequence ID" value="KAK5543637.1"/>
    <property type="molecule type" value="Genomic_DNA"/>
</dbReference>